<evidence type="ECO:0000313" key="1">
    <source>
        <dbReference type="EMBL" id="PQO39915.1"/>
    </source>
</evidence>
<gene>
    <name evidence="1" type="ORF">C5Y83_04055</name>
</gene>
<proteinExistence type="predicted"/>
<dbReference type="EMBL" id="PUHY01000004">
    <property type="protein sequence ID" value="PQO39915.1"/>
    <property type="molecule type" value="Genomic_DNA"/>
</dbReference>
<comment type="caution">
    <text evidence="1">The sequence shown here is derived from an EMBL/GenBank/DDBJ whole genome shotgun (WGS) entry which is preliminary data.</text>
</comment>
<reference evidence="1 2" key="1">
    <citation type="submission" date="2018-02" db="EMBL/GenBank/DDBJ databases">
        <title>Comparative genomes isolates from brazilian mangrove.</title>
        <authorList>
            <person name="Araujo J.E."/>
            <person name="Taketani R.G."/>
            <person name="Silva M.C.P."/>
            <person name="Loureco M.V."/>
            <person name="Andreote F.D."/>
        </authorList>
    </citation>
    <scope>NUCLEOTIDE SEQUENCE [LARGE SCALE GENOMIC DNA]</scope>
    <source>
        <strain evidence="1 2">Hex-1 MGV</strain>
    </source>
</reference>
<protein>
    <submittedName>
        <fullName evidence="1">Uncharacterized protein</fullName>
    </submittedName>
</protein>
<organism evidence="1 2">
    <name type="scientific">Blastopirellula marina</name>
    <dbReference type="NCBI Taxonomy" id="124"/>
    <lineage>
        <taxon>Bacteria</taxon>
        <taxon>Pseudomonadati</taxon>
        <taxon>Planctomycetota</taxon>
        <taxon>Planctomycetia</taxon>
        <taxon>Pirellulales</taxon>
        <taxon>Pirellulaceae</taxon>
        <taxon>Blastopirellula</taxon>
    </lineage>
</organism>
<sequence>MFGRSRRRQLRRGAVSPLLLATAAVSGLLVVSCLICAGITYIGINHQIANQLKEKYGDNAVVKEHFGEIQSAWINADDSKAIQQKEAFEKYIVYDVRGSKADGQLIIEQGEQDNLVGNKGLLRIGEEDFEL</sequence>
<dbReference type="AlphaFoldDB" id="A0A2S8G629"/>
<accession>A0A2S8G629</accession>
<name>A0A2S8G629_9BACT</name>
<evidence type="ECO:0000313" key="2">
    <source>
        <dbReference type="Proteomes" id="UP000238322"/>
    </source>
</evidence>
<dbReference type="PROSITE" id="PS51257">
    <property type="entry name" value="PROKAR_LIPOPROTEIN"/>
    <property type="match status" value="1"/>
</dbReference>
<dbReference type="Proteomes" id="UP000238322">
    <property type="component" value="Unassembled WGS sequence"/>
</dbReference>